<organism evidence="1 2">
    <name type="scientific">Cupriavidus yeoncheonensis</name>
    <dbReference type="NCBI Taxonomy" id="1462994"/>
    <lineage>
        <taxon>Bacteria</taxon>
        <taxon>Pseudomonadati</taxon>
        <taxon>Pseudomonadota</taxon>
        <taxon>Betaproteobacteria</taxon>
        <taxon>Burkholderiales</taxon>
        <taxon>Burkholderiaceae</taxon>
        <taxon>Cupriavidus</taxon>
    </lineage>
</organism>
<gene>
    <name evidence="1" type="ORF">LMG31506_03093</name>
</gene>
<dbReference type="AlphaFoldDB" id="A0A916N480"/>
<dbReference type="Proteomes" id="UP000672934">
    <property type="component" value="Unassembled WGS sequence"/>
</dbReference>
<dbReference type="RefSeq" id="WP_211948044.1">
    <property type="nucleotide sequence ID" value="NZ_CAJPUY010000010.1"/>
</dbReference>
<name>A0A916N480_9BURK</name>
<reference evidence="1" key="1">
    <citation type="submission" date="2021-03" db="EMBL/GenBank/DDBJ databases">
        <authorList>
            <person name="Peeters C."/>
        </authorList>
    </citation>
    <scope>NUCLEOTIDE SEQUENCE</scope>
    <source>
        <strain evidence="1">LMG 31506</strain>
    </source>
</reference>
<protein>
    <submittedName>
        <fullName evidence="1">Uncharacterized protein</fullName>
    </submittedName>
</protein>
<evidence type="ECO:0000313" key="2">
    <source>
        <dbReference type="Proteomes" id="UP000672934"/>
    </source>
</evidence>
<accession>A0A916N480</accession>
<evidence type="ECO:0000313" key="1">
    <source>
        <dbReference type="EMBL" id="CAG2144877.1"/>
    </source>
</evidence>
<keyword evidence="2" id="KW-1185">Reference proteome</keyword>
<comment type="caution">
    <text evidence="1">The sequence shown here is derived from an EMBL/GenBank/DDBJ whole genome shotgun (WGS) entry which is preliminary data.</text>
</comment>
<dbReference type="EMBL" id="CAJPUY010000010">
    <property type="protein sequence ID" value="CAG2144877.1"/>
    <property type="molecule type" value="Genomic_DNA"/>
</dbReference>
<proteinExistence type="predicted"/>
<sequence length="121" mass="13614">MRPLQQWSRQSRQNLAAVRRLRLARPAVLVPSALLLLWMFCHAHPHGESWLAALRDLDQDGTAARDVGRALSLARSLRARTSPDAATWRATLRLAARSLVSRTATHVRDLAAIAGMQRWLY</sequence>